<evidence type="ECO:0000313" key="3">
    <source>
        <dbReference type="Proteomes" id="UP000887116"/>
    </source>
</evidence>
<keyword evidence="1" id="KW-0677">Repeat</keyword>
<dbReference type="PANTHER" id="PTHR24111">
    <property type="entry name" value="LEUCINE-RICH REPEAT-CONTAINING PROTEIN 34"/>
    <property type="match status" value="1"/>
</dbReference>
<name>A0A8X6JSI9_TRICU</name>
<reference evidence="2" key="1">
    <citation type="submission" date="2020-07" db="EMBL/GenBank/DDBJ databases">
        <title>Multicomponent nature underlies the extraordinary mechanical properties of spider dragline silk.</title>
        <authorList>
            <person name="Kono N."/>
            <person name="Nakamura H."/>
            <person name="Mori M."/>
            <person name="Yoshida Y."/>
            <person name="Ohtoshi R."/>
            <person name="Malay A.D."/>
            <person name="Moran D.A.P."/>
            <person name="Tomita M."/>
            <person name="Numata K."/>
            <person name="Arakawa K."/>
        </authorList>
    </citation>
    <scope>NUCLEOTIDE SEQUENCE</scope>
</reference>
<dbReference type="InterPro" id="IPR032675">
    <property type="entry name" value="LRR_dom_sf"/>
</dbReference>
<organism evidence="2 3">
    <name type="scientific">Trichonephila clavata</name>
    <name type="common">Joro spider</name>
    <name type="synonym">Nephila clavata</name>
    <dbReference type="NCBI Taxonomy" id="2740835"/>
    <lineage>
        <taxon>Eukaryota</taxon>
        <taxon>Metazoa</taxon>
        <taxon>Ecdysozoa</taxon>
        <taxon>Arthropoda</taxon>
        <taxon>Chelicerata</taxon>
        <taxon>Arachnida</taxon>
        <taxon>Araneae</taxon>
        <taxon>Araneomorphae</taxon>
        <taxon>Entelegynae</taxon>
        <taxon>Araneoidea</taxon>
        <taxon>Nephilidae</taxon>
        <taxon>Trichonephila</taxon>
    </lineage>
</organism>
<dbReference type="AlphaFoldDB" id="A0A8X6JSI9"/>
<evidence type="ECO:0000256" key="1">
    <source>
        <dbReference type="ARBA" id="ARBA00022737"/>
    </source>
</evidence>
<accession>A0A8X6JSI9</accession>
<gene>
    <name evidence="2" type="primary">NCL1_31397</name>
    <name evidence="2" type="ORF">TNCT_482221</name>
</gene>
<dbReference type="PANTHER" id="PTHR24111:SF0">
    <property type="entry name" value="LEUCINE-RICH REPEAT-CONTAINING PROTEIN"/>
    <property type="match status" value="1"/>
</dbReference>
<dbReference type="InterPro" id="IPR001611">
    <property type="entry name" value="Leu-rich_rpt"/>
</dbReference>
<comment type="caution">
    <text evidence="2">The sequence shown here is derived from an EMBL/GenBank/DDBJ whole genome shotgun (WGS) entry which is preliminary data.</text>
</comment>
<dbReference type="EMBL" id="BMAO01027508">
    <property type="protein sequence ID" value="GFR17691.1"/>
    <property type="molecule type" value="Genomic_DNA"/>
</dbReference>
<proteinExistence type="predicted"/>
<dbReference type="Pfam" id="PF13516">
    <property type="entry name" value="LRR_6"/>
    <property type="match status" value="2"/>
</dbReference>
<dbReference type="SUPFAM" id="SSF52047">
    <property type="entry name" value="RNI-like"/>
    <property type="match status" value="1"/>
</dbReference>
<dbReference type="Gene3D" id="3.80.10.10">
    <property type="entry name" value="Ribonuclease Inhibitor"/>
    <property type="match status" value="1"/>
</dbReference>
<keyword evidence="3" id="KW-1185">Reference proteome</keyword>
<dbReference type="OrthoDB" id="6429880at2759"/>
<protein>
    <submittedName>
        <fullName evidence="2">Transposable element Hobo transposase-complex-associated testis-expressed protein 1</fullName>
    </submittedName>
</protein>
<evidence type="ECO:0000313" key="2">
    <source>
        <dbReference type="EMBL" id="GFR17691.1"/>
    </source>
</evidence>
<dbReference type="InterPro" id="IPR052201">
    <property type="entry name" value="LRR-containing_regulator"/>
</dbReference>
<dbReference type="Proteomes" id="UP000887116">
    <property type="component" value="Unassembled WGS sequence"/>
</dbReference>
<sequence length="180" mass="20778">MKIIENVPGETLRLCFEILNDAQKEVISSLLPLDLSTDISLSLSLSEEYWKRKCFEKQWAHMNYWLNRNYIEDEGTISIFQSLISNINLLRINLSCNQITSKSAFSLCMLLKRNKILKHVDLTGNNLGKEAGKVINKGILGNNIILYLGFQFCGFDEETEDLIHLHLTQNNQSFMRFQLC</sequence>